<feature type="domain" description="SLH" evidence="1">
    <location>
        <begin position="24"/>
        <end position="87"/>
    </location>
</feature>
<dbReference type="PATRIC" id="fig|997350.3.peg.2085"/>
<organism evidence="2 3">
    <name type="scientific">Peptoniphilus indolicus ATCC 29427</name>
    <dbReference type="NCBI Taxonomy" id="997350"/>
    <lineage>
        <taxon>Bacteria</taxon>
        <taxon>Bacillati</taxon>
        <taxon>Bacillota</taxon>
        <taxon>Tissierellia</taxon>
        <taxon>Tissierellales</taxon>
        <taxon>Peptoniphilaceae</taxon>
        <taxon>Peptoniphilus</taxon>
    </lineage>
</organism>
<dbReference type="Proteomes" id="UP000003422">
    <property type="component" value="Unassembled WGS sequence"/>
</dbReference>
<dbReference type="OrthoDB" id="5845122at2"/>
<feature type="domain" description="SLH" evidence="1">
    <location>
        <begin position="143"/>
        <end position="206"/>
    </location>
</feature>
<evidence type="ECO:0000259" key="1">
    <source>
        <dbReference type="PROSITE" id="PS51272"/>
    </source>
</evidence>
<proteinExistence type="predicted"/>
<comment type="caution">
    <text evidence="2">The sequence shown here is derived from an EMBL/GenBank/DDBJ whole genome shotgun (WGS) entry which is preliminary data.</text>
</comment>
<evidence type="ECO:0000313" key="3">
    <source>
        <dbReference type="Proteomes" id="UP000003422"/>
    </source>
</evidence>
<dbReference type="Pfam" id="PF00395">
    <property type="entry name" value="SLH"/>
    <property type="match status" value="2"/>
</dbReference>
<gene>
    <name evidence="2" type="ORF">HMPREF9129_2188</name>
</gene>
<keyword evidence="3" id="KW-1185">Reference proteome</keyword>
<dbReference type="HOGENOM" id="CLU_631418_0_0_9"/>
<reference evidence="2 3" key="1">
    <citation type="submission" date="2011-06" db="EMBL/GenBank/DDBJ databases">
        <authorList>
            <person name="Muzny D."/>
            <person name="Qin X."/>
            <person name="Deng J."/>
            <person name="Jiang H."/>
            <person name="Liu Y."/>
            <person name="Qu J."/>
            <person name="Song X.-Z."/>
            <person name="Zhang L."/>
            <person name="Thornton R."/>
            <person name="Coyle M."/>
            <person name="Francisco L."/>
            <person name="Jackson L."/>
            <person name="Javaid M."/>
            <person name="Korchina V."/>
            <person name="Kovar C."/>
            <person name="Mata R."/>
            <person name="Mathew T."/>
            <person name="Ngo R."/>
            <person name="Nguyen L."/>
            <person name="Nguyen N."/>
            <person name="Okwuonu G."/>
            <person name="Ongeri F."/>
            <person name="Pham C."/>
            <person name="Simmons D."/>
            <person name="Wilczek-Boney K."/>
            <person name="Hale W."/>
            <person name="Jakkamsetti A."/>
            <person name="Pham P."/>
            <person name="Ruth R."/>
            <person name="San Lucas F."/>
            <person name="Warren J."/>
            <person name="Zhang J."/>
            <person name="Zhao Z."/>
            <person name="Zhou C."/>
            <person name="Zhu D."/>
            <person name="Lee S."/>
            <person name="Bess C."/>
            <person name="Blankenburg K."/>
            <person name="Forbes L."/>
            <person name="Fu Q."/>
            <person name="Gubbala S."/>
            <person name="Hirani K."/>
            <person name="Jayaseelan J.C."/>
            <person name="Lara F."/>
            <person name="Munidasa M."/>
            <person name="Palculict T."/>
            <person name="Patil S."/>
            <person name="Pu L.-L."/>
            <person name="Saada N."/>
            <person name="Tang L."/>
            <person name="Weissenberger G."/>
            <person name="Zhu Y."/>
            <person name="Hemphill L."/>
            <person name="Shang Y."/>
            <person name="Youmans B."/>
            <person name="Ayvaz T."/>
            <person name="Ross M."/>
            <person name="Santibanez J."/>
            <person name="Aqrawi P."/>
            <person name="Gross S."/>
            <person name="Joshi V."/>
            <person name="Fowler G."/>
            <person name="Nazareth L."/>
            <person name="Reid J."/>
            <person name="Worley K."/>
            <person name="Petrosino J."/>
            <person name="Highlander S."/>
            <person name="Gibbs R."/>
        </authorList>
    </citation>
    <scope>NUCLEOTIDE SEQUENCE [LARGE SCALE GENOMIC DNA]</scope>
    <source>
        <strain evidence="2 3">ATCC 29427</strain>
    </source>
</reference>
<evidence type="ECO:0000313" key="2">
    <source>
        <dbReference type="EMBL" id="EGY76313.1"/>
    </source>
</evidence>
<dbReference type="eggNOG" id="COG5492">
    <property type="taxonomic scope" value="Bacteria"/>
</dbReference>
<dbReference type="EMBL" id="AGBB01000248">
    <property type="protein sequence ID" value="EGY76313.1"/>
    <property type="molecule type" value="Genomic_DNA"/>
</dbReference>
<feature type="non-terminal residue" evidence="2">
    <location>
        <position position="1"/>
    </location>
</feature>
<accession>G4D708</accession>
<dbReference type="PROSITE" id="PS51272">
    <property type="entry name" value="SLH"/>
    <property type="match status" value="2"/>
</dbReference>
<dbReference type="InterPro" id="IPR051465">
    <property type="entry name" value="Cell_Envelope_Struct_Comp"/>
</dbReference>
<sequence length="428" mass="48658">KNKGELYEKYTTLVALSLLLVGAGNKAQYSDIENHWAKNYIEKMSDSKLLLGYTDGSFKPNNYILNVETYTIINRIFKFDNYTTDKINSNLDSHKDKWYYNELLAAESGNYINFNRNFNVEPITRLEVCKILSTLYNLKSENKNYFTDLDKLQYKEIEAINSLAKDGIINGFGDNTFRPKEKITRAELSKILTLSIERYGTELRKFDPSKYESLLKKLENLSKVDASRLSSTDIQKLNYIIEQTSKESYISNSDFETWNTFLDNILSGFNSNNVNNPNANSSKNINLNIKVSDSMGNPISASIKINNKPFTGARLSPGKYLIKVESPGKKSYESFLEINLDQTLEITLEDAKQSFLKLTLNSTYLSSPAGYEFKSGARVSVKIDVPTGMEVDSLIVNGVKKGVLSDKFTFIIKEDTQIDVSFKPEENR</sequence>
<name>G4D708_9FIRM</name>
<dbReference type="PANTHER" id="PTHR43308:SF5">
    <property type="entry name" value="S-LAYER PROTEIN _ PEPTIDOGLYCAN ENDO-BETA-N-ACETYLGLUCOSAMINIDASE"/>
    <property type="match status" value="1"/>
</dbReference>
<dbReference type="RefSeq" id="WP_004823469.1">
    <property type="nucleotide sequence ID" value="NZ_JH165104.1"/>
</dbReference>
<protein>
    <recommendedName>
        <fullName evidence="1">SLH domain-containing protein</fullName>
    </recommendedName>
</protein>
<dbReference type="PANTHER" id="PTHR43308">
    <property type="entry name" value="OUTER MEMBRANE PROTEIN ALPHA-RELATED"/>
    <property type="match status" value="1"/>
</dbReference>
<dbReference type="STRING" id="997350.HMPREF9129_2188"/>
<dbReference type="InterPro" id="IPR001119">
    <property type="entry name" value="SLH_dom"/>
</dbReference>
<dbReference type="AlphaFoldDB" id="G4D708"/>